<protein>
    <submittedName>
        <fullName evidence="1">Uncharacterized protein</fullName>
    </submittedName>
</protein>
<proteinExistence type="predicted"/>
<evidence type="ECO:0000313" key="1">
    <source>
        <dbReference type="EMBL" id="CAF4429632.1"/>
    </source>
</evidence>
<reference evidence="1" key="1">
    <citation type="submission" date="2021-02" db="EMBL/GenBank/DDBJ databases">
        <authorList>
            <person name="Nowell W R."/>
        </authorList>
    </citation>
    <scope>NUCLEOTIDE SEQUENCE</scope>
</reference>
<dbReference type="EMBL" id="CAJOBA010078424">
    <property type="protein sequence ID" value="CAF4429632.1"/>
    <property type="molecule type" value="Genomic_DNA"/>
</dbReference>
<sequence length="29" mass="3492">AAQHRHQVRLQQVHQPLPQQVRQSFYVIV</sequence>
<dbReference type="Proteomes" id="UP000682733">
    <property type="component" value="Unassembled WGS sequence"/>
</dbReference>
<organism evidence="1 2">
    <name type="scientific">Didymodactylos carnosus</name>
    <dbReference type="NCBI Taxonomy" id="1234261"/>
    <lineage>
        <taxon>Eukaryota</taxon>
        <taxon>Metazoa</taxon>
        <taxon>Spiralia</taxon>
        <taxon>Gnathifera</taxon>
        <taxon>Rotifera</taxon>
        <taxon>Eurotatoria</taxon>
        <taxon>Bdelloidea</taxon>
        <taxon>Philodinida</taxon>
        <taxon>Philodinidae</taxon>
        <taxon>Didymodactylos</taxon>
    </lineage>
</organism>
<comment type="caution">
    <text evidence="1">The sequence shown here is derived from an EMBL/GenBank/DDBJ whole genome shotgun (WGS) entry which is preliminary data.</text>
</comment>
<dbReference type="AlphaFoldDB" id="A0A8S2W6H9"/>
<feature type="non-terminal residue" evidence="1">
    <location>
        <position position="1"/>
    </location>
</feature>
<accession>A0A8S2W6H9</accession>
<gene>
    <name evidence="1" type="ORF">TMI583_LOCUS44840</name>
</gene>
<evidence type="ECO:0000313" key="2">
    <source>
        <dbReference type="Proteomes" id="UP000682733"/>
    </source>
</evidence>
<name>A0A8S2W6H9_9BILA</name>